<proteinExistence type="predicted"/>
<evidence type="ECO:0008006" key="5">
    <source>
        <dbReference type="Google" id="ProtNLM"/>
    </source>
</evidence>
<dbReference type="Gene3D" id="3.40.50.2000">
    <property type="entry name" value="Glycogen Phosphorylase B"/>
    <property type="match status" value="2"/>
</dbReference>
<dbReference type="InterPro" id="IPR051199">
    <property type="entry name" value="LPS_LOS_Heptosyltrfase"/>
</dbReference>
<dbReference type="Pfam" id="PF01075">
    <property type="entry name" value="Glyco_transf_9"/>
    <property type="match status" value="1"/>
</dbReference>
<keyword evidence="1" id="KW-0328">Glycosyltransferase</keyword>
<reference evidence="3 4" key="1">
    <citation type="submission" date="2011-10" db="EMBL/GenBank/DDBJ databases">
        <title>The Genome Sequence of Fusobacterium sp. 4_1_13.</title>
        <authorList>
            <consortium name="The Broad Institute Genome Sequencing Platform"/>
            <person name="Earl A."/>
            <person name="Ward D."/>
            <person name="Feldgarden M."/>
            <person name="Gevers D."/>
            <person name="Strauss J."/>
            <person name="Ambrose C."/>
            <person name="Allen-Vercoe E."/>
            <person name="Young S.K."/>
            <person name="Zeng Q."/>
            <person name="Gargeya S."/>
            <person name="Fitzgerald M."/>
            <person name="Haas B."/>
            <person name="Abouelleil A."/>
            <person name="Alvarado L."/>
            <person name="Arachchi H.M."/>
            <person name="Berlin A."/>
            <person name="Brown A."/>
            <person name="Chapman S.B."/>
            <person name="Chen Z."/>
            <person name="Dunbar C."/>
            <person name="Freedman E."/>
            <person name="Gearin G."/>
            <person name="Goldberg J."/>
            <person name="Griggs A."/>
            <person name="Gujja S."/>
            <person name="Heiman D."/>
            <person name="Howarth C."/>
            <person name="Larson L."/>
            <person name="Lui A."/>
            <person name="MacDonald P.J."/>
            <person name="Montmayeur A."/>
            <person name="Murphy C."/>
            <person name="Neiman D."/>
            <person name="Pearson M."/>
            <person name="Priest M."/>
            <person name="Roberts A."/>
            <person name="Saif S."/>
            <person name="Shea T."/>
            <person name="Shenoy N."/>
            <person name="Sisk P."/>
            <person name="Stolte C."/>
            <person name="Sykes S."/>
            <person name="Wortman J."/>
            <person name="Nusbaum C."/>
            <person name="Birren B."/>
        </authorList>
    </citation>
    <scope>NUCLEOTIDE SEQUENCE [LARGE SCALE GENOMIC DNA]</scope>
    <source>
        <strain evidence="3 4">4_1_13</strain>
    </source>
</reference>
<dbReference type="InterPro" id="IPR002201">
    <property type="entry name" value="Glyco_trans_9"/>
</dbReference>
<dbReference type="AlphaFoldDB" id="A0A0M1VTY3"/>
<evidence type="ECO:0000256" key="2">
    <source>
        <dbReference type="ARBA" id="ARBA00022679"/>
    </source>
</evidence>
<evidence type="ECO:0000313" key="4">
    <source>
        <dbReference type="Proteomes" id="UP000004925"/>
    </source>
</evidence>
<dbReference type="GO" id="GO:0005829">
    <property type="term" value="C:cytosol"/>
    <property type="evidence" value="ECO:0007669"/>
    <property type="project" value="TreeGrafter"/>
</dbReference>
<evidence type="ECO:0000313" key="3">
    <source>
        <dbReference type="EMBL" id="EEO40101.1"/>
    </source>
</evidence>
<dbReference type="RefSeq" id="WP_008802881.1">
    <property type="nucleotide sequence ID" value="NZ_KQ235737.1"/>
</dbReference>
<sequence>MLKNRWKQKFLNFYIKFFLKEPKINDNIFITSTDGIGDSIVRLNLLEEILKQFKVEKCYILCDIKIVPLLKRIGFKNIIVFTKSMRRNLFGKIKLLNLLFKIGFNKIISLEYDQHDFDIQYFKKIDSYSFYNKYHPEMNKYYKNLVPANFKTTDETVISFFKILFNKDITEIGTIPNLKKYYSKRVVEKGVLVVGIGAGARYKMLKPNLFVEILKIFINKKNIKKIFLLGAGDRDIKYLGELKKYIDFKDFNIQNLVNKVFLDESIDIISNCEYYLGFDSGLFHVAASLKIKTFGIFTKINEFSHNNWENVTIFCGKPCISNKNEYFGNSELNNISLDEVEKLL</sequence>
<keyword evidence="2" id="KW-0808">Transferase</keyword>
<dbReference type="eggNOG" id="COG0859">
    <property type="taxonomic scope" value="Bacteria"/>
</dbReference>
<evidence type="ECO:0000256" key="1">
    <source>
        <dbReference type="ARBA" id="ARBA00022676"/>
    </source>
</evidence>
<gene>
    <name evidence="3" type="ORF">FSCG_00814</name>
</gene>
<protein>
    <recommendedName>
        <fullName evidence="5">Heptosyltransferase</fullName>
    </recommendedName>
</protein>
<name>A0A0M1VTY3_FUSVC</name>
<dbReference type="Proteomes" id="UP000004925">
    <property type="component" value="Unassembled WGS sequence"/>
</dbReference>
<dbReference type="SUPFAM" id="SSF53756">
    <property type="entry name" value="UDP-Glycosyltransferase/glycogen phosphorylase"/>
    <property type="match status" value="1"/>
</dbReference>
<organism evidence="3 4">
    <name type="scientific">Fusobacterium vincentii 4_1_13</name>
    <dbReference type="NCBI Taxonomy" id="469606"/>
    <lineage>
        <taxon>Bacteria</taxon>
        <taxon>Fusobacteriati</taxon>
        <taxon>Fusobacteriota</taxon>
        <taxon>Fusobacteriia</taxon>
        <taxon>Fusobacteriales</taxon>
        <taxon>Fusobacteriaceae</taxon>
        <taxon>Fusobacterium</taxon>
    </lineage>
</organism>
<dbReference type="GO" id="GO:0009244">
    <property type="term" value="P:lipopolysaccharide core region biosynthetic process"/>
    <property type="evidence" value="ECO:0007669"/>
    <property type="project" value="TreeGrafter"/>
</dbReference>
<dbReference type="GO" id="GO:0008713">
    <property type="term" value="F:ADP-heptose-lipopolysaccharide heptosyltransferase activity"/>
    <property type="evidence" value="ECO:0007669"/>
    <property type="project" value="TreeGrafter"/>
</dbReference>
<dbReference type="PANTHER" id="PTHR30160">
    <property type="entry name" value="TETRAACYLDISACCHARIDE 4'-KINASE-RELATED"/>
    <property type="match status" value="1"/>
</dbReference>
<dbReference type="HOGENOM" id="CLU_780223_0_0_0"/>
<accession>A0A0M1VTY3</accession>
<dbReference type="EMBL" id="ACDE02000019">
    <property type="protein sequence ID" value="EEO40101.1"/>
    <property type="molecule type" value="Genomic_DNA"/>
</dbReference>
<comment type="caution">
    <text evidence="3">The sequence shown here is derived from an EMBL/GenBank/DDBJ whole genome shotgun (WGS) entry which is preliminary data.</text>
</comment>